<dbReference type="PROSITE" id="PS50280">
    <property type="entry name" value="SET"/>
    <property type="match status" value="1"/>
</dbReference>
<gene>
    <name evidence="3" type="ORF">BJ554DRAFT_33</name>
</gene>
<feature type="region of interest" description="Disordered" evidence="1">
    <location>
        <begin position="50"/>
        <end position="71"/>
    </location>
</feature>
<dbReference type="Proteomes" id="UP000673691">
    <property type="component" value="Unassembled WGS sequence"/>
</dbReference>
<feature type="compositionally biased region" description="Low complexity" evidence="1">
    <location>
        <begin position="481"/>
        <end position="493"/>
    </location>
</feature>
<sequence>MVCSDDDLETFVQWLLANGASLPCVEARKTAGGEMMGLFLTELPDCVSRTRHADASPGGGGGGEEEEEALSTPLARIPAPLLLTRDNVISRATRNSSADDDDDWELLGLGSKGAKDVFSTNPREAIVRCVLRARRPPRNASAPDGGGGLGFWRPYAKILPVDTTGTPAARLLRERAFESPPDGEFEDRDRIEAAGREVFGKVLPDEAAWPQELVSAAKSKALALCRNYRELTKRSEGRGGGGAPALAGLTLREYAGADAAVCSRVVCFAGAGDGGSGGGPGSEFPVMVPLVDFCNHSGSPNARWRVSPVDGAVELVLNDRGARSASPGDELTISYGDRPLCEFLFVYGFAPDPSPDVVERERISIPASFDYLWATLGSPEAEKDVFRAKLRFAVENLEGFAPPRKPFLKLLSPAELSLLEESQDRDQSADACLDTGLDVPSRQFLTLCLLHSEDGLRSAVADDADGGQAPRLAAADPPLSREPSPGASPEAPAGRRVLCDAAAFNDFARRHPLYPVFRLRVASFLGELLSRELDCARTSAGPPLPEDDDGRPASSWDRGLHNFAQVASICLERALERCSAAVERLAEDEVVVRYLEQIRGSG</sequence>
<evidence type="ECO:0000313" key="3">
    <source>
        <dbReference type="EMBL" id="KAG5459553.1"/>
    </source>
</evidence>
<keyword evidence="4" id="KW-1185">Reference proteome</keyword>
<comment type="caution">
    <text evidence="3">The sequence shown here is derived from an EMBL/GenBank/DDBJ whole genome shotgun (WGS) entry which is preliminary data.</text>
</comment>
<dbReference type="Gene3D" id="3.90.1410.10">
    <property type="entry name" value="set domain protein methyltransferase, domain 1"/>
    <property type="match status" value="1"/>
</dbReference>
<dbReference type="InterPro" id="IPR046341">
    <property type="entry name" value="SET_dom_sf"/>
</dbReference>
<evidence type="ECO:0000256" key="1">
    <source>
        <dbReference type="SAM" id="MobiDB-lite"/>
    </source>
</evidence>
<dbReference type="InterPro" id="IPR001214">
    <property type="entry name" value="SET_dom"/>
</dbReference>
<feature type="domain" description="SET" evidence="2">
    <location>
        <begin position="156"/>
        <end position="336"/>
    </location>
</feature>
<reference evidence="3 4" key="1">
    <citation type="journal article" name="Sci. Rep.">
        <title>Genome-scale phylogenetic analyses confirm Olpidium as the closest living zoosporic fungus to the non-flagellated, terrestrial fungi.</title>
        <authorList>
            <person name="Chang Y."/>
            <person name="Rochon D."/>
            <person name="Sekimoto S."/>
            <person name="Wang Y."/>
            <person name="Chovatia M."/>
            <person name="Sandor L."/>
            <person name="Salamov A."/>
            <person name="Grigoriev I.V."/>
            <person name="Stajich J.E."/>
            <person name="Spatafora J.W."/>
        </authorList>
    </citation>
    <scope>NUCLEOTIDE SEQUENCE [LARGE SCALE GENOMIC DNA]</scope>
    <source>
        <strain evidence="3">S191</strain>
    </source>
</reference>
<dbReference type="PANTHER" id="PTHR13271">
    <property type="entry name" value="UNCHARACTERIZED PUTATIVE METHYLTRANSFERASE"/>
    <property type="match status" value="1"/>
</dbReference>
<organism evidence="3 4">
    <name type="scientific">Olpidium bornovanus</name>
    <dbReference type="NCBI Taxonomy" id="278681"/>
    <lineage>
        <taxon>Eukaryota</taxon>
        <taxon>Fungi</taxon>
        <taxon>Fungi incertae sedis</taxon>
        <taxon>Olpidiomycota</taxon>
        <taxon>Olpidiomycotina</taxon>
        <taxon>Olpidiomycetes</taxon>
        <taxon>Olpidiales</taxon>
        <taxon>Olpidiaceae</taxon>
        <taxon>Olpidium</taxon>
    </lineage>
</organism>
<name>A0A8H7ZTX0_9FUNG</name>
<proteinExistence type="predicted"/>
<dbReference type="SUPFAM" id="SSF82199">
    <property type="entry name" value="SET domain"/>
    <property type="match status" value="1"/>
</dbReference>
<evidence type="ECO:0000313" key="4">
    <source>
        <dbReference type="Proteomes" id="UP000673691"/>
    </source>
</evidence>
<dbReference type="EMBL" id="JAEFCI010006645">
    <property type="protein sequence ID" value="KAG5459553.1"/>
    <property type="molecule type" value="Genomic_DNA"/>
</dbReference>
<dbReference type="OrthoDB" id="441812at2759"/>
<dbReference type="AlphaFoldDB" id="A0A8H7ZTX0"/>
<dbReference type="CDD" id="cd10527">
    <property type="entry name" value="SET_LSMT"/>
    <property type="match status" value="1"/>
</dbReference>
<dbReference type="GO" id="GO:0016279">
    <property type="term" value="F:protein-lysine N-methyltransferase activity"/>
    <property type="evidence" value="ECO:0007669"/>
    <property type="project" value="TreeGrafter"/>
</dbReference>
<evidence type="ECO:0000259" key="2">
    <source>
        <dbReference type="PROSITE" id="PS50280"/>
    </source>
</evidence>
<protein>
    <recommendedName>
        <fullName evidence="2">SET domain-containing protein</fullName>
    </recommendedName>
</protein>
<feature type="region of interest" description="Disordered" evidence="1">
    <location>
        <begin position="460"/>
        <end position="493"/>
    </location>
</feature>
<dbReference type="InterPro" id="IPR050600">
    <property type="entry name" value="SETD3_SETD6_MTase"/>
</dbReference>
<accession>A0A8H7ZTX0</accession>